<accession>A0ABN0P044</accession>
<dbReference type="PANTHER" id="PTHR31446">
    <property type="entry name" value="ACID PHOSPHATASE/VANADIUM-DEPENDENT HALOPEROXIDASE-RELATED PROTEIN"/>
    <property type="match status" value="1"/>
</dbReference>
<keyword evidence="3" id="KW-1185">Reference proteome</keyword>
<reference evidence="2 3" key="1">
    <citation type="submission" date="2013-08" db="EMBL/GenBank/DDBJ databases">
        <authorList>
            <person name="Weinstock G."/>
            <person name="Sodergren E."/>
            <person name="Wylie T."/>
            <person name="Fulton L."/>
            <person name="Fulton R."/>
            <person name="Fronick C."/>
            <person name="O'Laughlin M."/>
            <person name="Godfrey J."/>
            <person name="Miner T."/>
            <person name="Herter B."/>
            <person name="Appelbaum E."/>
            <person name="Cordes M."/>
            <person name="Lek S."/>
            <person name="Wollam A."/>
            <person name="Pepin K.H."/>
            <person name="Palsikar V.B."/>
            <person name="Mitreva M."/>
            <person name="Wilson R.K."/>
        </authorList>
    </citation>
    <scope>NUCLEOTIDE SEQUENCE [LARGE SCALE GENOMIC DNA]</scope>
    <source>
        <strain evidence="2 3">ATCC 700332</strain>
    </source>
</reference>
<protein>
    <submittedName>
        <fullName evidence="2">Divergent PAP2 family protein</fullName>
    </submittedName>
</protein>
<keyword evidence="1" id="KW-0812">Transmembrane</keyword>
<name>A0ABN0P044_TRELE</name>
<dbReference type="RefSeq" id="WP_021686945.1">
    <property type="nucleotide sequence ID" value="NZ_KI260564.1"/>
</dbReference>
<comment type="caution">
    <text evidence="2">The sequence shown here is derived from an EMBL/GenBank/DDBJ whole genome shotgun (WGS) entry which is preliminary data.</text>
</comment>
<organism evidence="2 3">
    <name type="scientific">Treponema lecithinolyticum ATCC 700332</name>
    <dbReference type="NCBI Taxonomy" id="1321815"/>
    <lineage>
        <taxon>Bacteria</taxon>
        <taxon>Pseudomonadati</taxon>
        <taxon>Spirochaetota</taxon>
        <taxon>Spirochaetia</taxon>
        <taxon>Spirochaetales</taxon>
        <taxon>Treponemataceae</taxon>
        <taxon>Treponema</taxon>
    </lineage>
</organism>
<feature type="transmembrane region" description="Helical" evidence="1">
    <location>
        <begin position="84"/>
        <end position="102"/>
    </location>
</feature>
<feature type="transmembrane region" description="Helical" evidence="1">
    <location>
        <begin position="140"/>
        <end position="158"/>
    </location>
</feature>
<feature type="transmembrane region" description="Helical" evidence="1">
    <location>
        <begin position="9"/>
        <end position="31"/>
    </location>
</feature>
<dbReference type="PANTHER" id="PTHR31446:SF29">
    <property type="entry name" value="ACID PHOSPHATASE_VANADIUM-DEPENDENT HALOPEROXIDASE-RELATED PROTEIN"/>
    <property type="match status" value="1"/>
</dbReference>
<proteinExistence type="predicted"/>
<evidence type="ECO:0000313" key="3">
    <source>
        <dbReference type="Proteomes" id="UP000016649"/>
    </source>
</evidence>
<dbReference type="EMBL" id="AWVH01000023">
    <property type="protein sequence ID" value="ERJ93632.1"/>
    <property type="molecule type" value="Genomic_DNA"/>
</dbReference>
<keyword evidence="1" id="KW-0472">Membrane</keyword>
<gene>
    <name evidence="2" type="ORF">HMPREF9193_00721</name>
</gene>
<dbReference type="Pfam" id="PF02681">
    <property type="entry name" value="DUF212"/>
    <property type="match status" value="1"/>
</dbReference>
<dbReference type="InterPro" id="IPR003832">
    <property type="entry name" value="DUF212"/>
</dbReference>
<dbReference type="Proteomes" id="UP000016649">
    <property type="component" value="Unassembled WGS sequence"/>
</dbReference>
<keyword evidence="1" id="KW-1133">Transmembrane helix</keyword>
<evidence type="ECO:0000313" key="2">
    <source>
        <dbReference type="EMBL" id="ERJ93632.1"/>
    </source>
</evidence>
<evidence type="ECO:0000256" key="1">
    <source>
        <dbReference type="SAM" id="Phobius"/>
    </source>
</evidence>
<sequence length="159" mass="17527">MFFTVRKQLYFLLTNPVFLSALFSWLSAQFIKTVIQLLTGKVSDFKELIALLFWRTGGMPSSHSALVCAMSASIGFRSGVNSDIFVLACCFTLVVIRDALGVRRASGLQARTLNEVGKELHKKNIIEFQAVKEVHGHKPLEVFVGCLLGLFIGAAFSVL</sequence>